<dbReference type="Gene3D" id="3.40.50.720">
    <property type="entry name" value="NAD(P)-binding Rossmann-like Domain"/>
    <property type="match status" value="1"/>
</dbReference>
<dbReference type="InterPro" id="IPR011032">
    <property type="entry name" value="GroES-like_sf"/>
</dbReference>
<evidence type="ECO:0000313" key="2">
    <source>
        <dbReference type="EMBL" id="PRZ33585.1"/>
    </source>
</evidence>
<dbReference type="EMBL" id="PVUE01000025">
    <property type="protein sequence ID" value="PRZ33585.1"/>
    <property type="molecule type" value="Genomic_DNA"/>
</dbReference>
<dbReference type="Gene3D" id="3.90.180.10">
    <property type="entry name" value="Medium-chain alcohol dehydrogenases, catalytic domain"/>
    <property type="match status" value="1"/>
</dbReference>
<dbReference type="InterPro" id="IPR036291">
    <property type="entry name" value="NAD(P)-bd_dom_sf"/>
</dbReference>
<organism evidence="2 3">
    <name type="scientific">Antricoccus suffuscus</name>
    <dbReference type="NCBI Taxonomy" id="1629062"/>
    <lineage>
        <taxon>Bacteria</taxon>
        <taxon>Bacillati</taxon>
        <taxon>Actinomycetota</taxon>
        <taxon>Actinomycetes</taxon>
        <taxon>Geodermatophilales</taxon>
        <taxon>Antricoccaceae</taxon>
        <taxon>Antricoccus</taxon>
    </lineage>
</organism>
<dbReference type="GO" id="GO:0016491">
    <property type="term" value="F:oxidoreductase activity"/>
    <property type="evidence" value="ECO:0007669"/>
    <property type="project" value="InterPro"/>
</dbReference>
<gene>
    <name evidence="2" type="ORF">CLV47_12542</name>
</gene>
<dbReference type="PANTHER" id="PTHR43677">
    <property type="entry name" value="SHORT-CHAIN DEHYDROGENASE/REDUCTASE"/>
    <property type="match status" value="1"/>
</dbReference>
<dbReference type="InterPro" id="IPR013154">
    <property type="entry name" value="ADH-like_N"/>
</dbReference>
<reference evidence="2 3" key="1">
    <citation type="submission" date="2018-03" db="EMBL/GenBank/DDBJ databases">
        <title>Genomic Encyclopedia of Archaeal and Bacterial Type Strains, Phase II (KMG-II): from individual species to whole genera.</title>
        <authorList>
            <person name="Goeker M."/>
        </authorList>
    </citation>
    <scope>NUCLEOTIDE SEQUENCE [LARGE SCALE GENOMIC DNA]</scope>
    <source>
        <strain evidence="2 3">DSM 100065</strain>
    </source>
</reference>
<feature type="domain" description="Enoyl reductase (ER)" evidence="1">
    <location>
        <begin position="16"/>
        <end position="334"/>
    </location>
</feature>
<dbReference type="Proteomes" id="UP000237752">
    <property type="component" value="Unassembled WGS sequence"/>
</dbReference>
<sequence length="338" mass="35280">MASVGKMKAWISHLAGGPESLALEEVSIPECAAGDVLIRVEAVGINFPDSLLIRDLYQVKPPRPFVPGSEFCGVVEGTGSAVTRFRVGDVVSGTCGWGAMAEYVVQSQDRCFRVPDGLPRAEAATFLFAYATAYHALHDVGHLRAGETLAVLGAAGGVGTAAIDVAAALGANVIACASSQSKLDFALSCGASAGLVYDANLQDGAQQRGLAGQLKDLTPGGINVVVDPVGGSYTEPVLRSIARGGRHLVIGFTAGIPRVPLNIALLKSCQILGVDWRTFIRQEPDANAANVEALLAMWQAGQIEPKVTERFTFEDAPAAVARLESRRAVGKIAVSMRA</sequence>
<comment type="caution">
    <text evidence="2">The sequence shown here is derived from an EMBL/GenBank/DDBJ whole genome shotgun (WGS) entry which is preliminary data.</text>
</comment>
<dbReference type="Pfam" id="PF00107">
    <property type="entry name" value="ADH_zinc_N"/>
    <property type="match status" value="1"/>
</dbReference>
<keyword evidence="3" id="KW-1185">Reference proteome</keyword>
<dbReference type="SUPFAM" id="SSF50129">
    <property type="entry name" value="GroES-like"/>
    <property type="match status" value="1"/>
</dbReference>
<dbReference type="PANTHER" id="PTHR43677:SF4">
    <property type="entry name" value="QUINONE OXIDOREDUCTASE-LIKE PROTEIN 2"/>
    <property type="match status" value="1"/>
</dbReference>
<proteinExistence type="predicted"/>
<dbReference type="InterPro" id="IPR013149">
    <property type="entry name" value="ADH-like_C"/>
</dbReference>
<dbReference type="InterPro" id="IPR020843">
    <property type="entry name" value="ER"/>
</dbReference>
<evidence type="ECO:0000259" key="1">
    <source>
        <dbReference type="SMART" id="SM00829"/>
    </source>
</evidence>
<name>A0A2T0ZB60_9ACTN</name>
<dbReference type="InterPro" id="IPR051397">
    <property type="entry name" value="Zn-ADH-like_protein"/>
</dbReference>
<dbReference type="Pfam" id="PF08240">
    <property type="entry name" value="ADH_N"/>
    <property type="match status" value="1"/>
</dbReference>
<accession>A0A2T0ZB60</accession>
<dbReference type="SMART" id="SM00829">
    <property type="entry name" value="PKS_ER"/>
    <property type="match status" value="1"/>
</dbReference>
<evidence type="ECO:0000313" key="3">
    <source>
        <dbReference type="Proteomes" id="UP000237752"/>
    </source>
</evidence>
<dbReference type="SUPFAM" id="SSF51735">
    <property type="entry name" value="NAD(P)-binding Rossmann-fold domains"/>
    <property type="match status" value="1"/>
</dbReference>
<protein>
    <submittedName>
        <fullName evidence="2">NADPH2:quinone reductase</fullName>
    </submittedName>
</protein>
<dbReference type="CDD" id="cd08241">
    <property type="entry name" value="QOR1"/>
    <property type="match status" value="1"/>
</dbReference>
<dbReference type="AlphaFoldDB" id="A0A2T0ZB60"/>